<name>A0A0F9RGS5_9ZZZZ</name>
<organism evidence="1">
    <name type="scientific">marine sediment metagenome</name>
    <dbReference type="NCBI Taxonomy" id="412755"/>
    <lineage>
        <taxon>unclassified sequences</taxon>
        <taxon>metagenomes</taxon>
        <taxon>ecological metagenomes</taxon>
    </lineage>
</organism>
<accession>A0A0F9RGS5</accession>
<gene>
    <name evidence="1" type="ORF">LCGC14_0648000</name>
</gene>
<comment type="caution">
    <text evidence="1">The sequence shown here is derived from an EMBL/GenBank/DDBJ whole genome shotgun (WGS) entry which is preliminary data.</text>
</comment>
<reference evidence="1" key="1">
    <citation type="journal article" date="2015" name="Nature">
        <title>Complex archaea that bridge the gap between prokaryotes and eukaryotes.</title>
        <authorList>
            <person name="Spang A."/>
            <person name="Saw J.H."/>
            <person name="Jorgensen S.L."/>
            <person name="Zaremba-Niedzwiedzka K."/>
            <person name="Martijn J."/>
            <person name="Lind A.E."/>
            <person name="van Eijk R."/>
            <person name="Schleper C."/>
            <person name="Guy L."/>
            <person name="Ettema T.J."/>
        </authorList>
    </citation>
    <scope>NUCLEOTIDE SEQUENCE</scope>
</reference>
<protein>
    <submittedName>
        <fullName evidence="1">Uncharacterized protein</fullName>
    </submittedName>
</protein>
<proteinExistence type="predicted"/>
<dbReference type="Gene3D" id="2.60.120.560">
    <property type="entry name" value="Exo-inulinase, domain 1"/>
    <property type="match status" value="1"/>
</dbReference>
<evidence type="ECO:0000313" key="1">
    <source>
        <dbReference type="EMBL" id="KKN48902.1"/>
    </source>
</evidence>
<sequence>MTKRVIDTFTEVSTTTLNFHTPDTGTGWTEEEKTGVRFLRVLGGVGDVAPDGRENTNRIFYSSQPDPSASGDTEYDVSFTLSAHPTTDDVMFGCFARWTDTDNYYSSGVWRSSGDGQRIAKKVAGVVTEIAAGGLDLFAQGSTDEYIFKIRDATTRQTWRNETQADEITADDTALTSAGKCGMCTGNYIVSTADIEVEWEIDSYFWDDLAVAEVVIFSHPLQVLQAVNRASVI</sequence>
<dbReference type="EMBL" id="LAZR01001196">
    <property type="protein sequence ID" value="KKN48902.1"/>
    <property type="molecule type" value="Genomic_DNA"/>
</dbReference>
<dbReference type="AlphaFoldDB" id="A0A0F9RGS5"/>